<dbReference type="InterPro" id="IPR006710">
    <property type="entry name" value="Glyco_hydro_43"/>
</dbReference>
<organism evidence="6 7">
    <name type="scientific">Pontibacter toksunensis</name>
    <dbReference type="NCBI Taxonomy" id="1332631"/>
    <lineage>
        <taxon>Bacteria</taxon>
        <taxon>Pseudomonadati</taxon>
        <taxon>Bacteroidota</taxon>
        <taxon>Cytophagia</taxon>
        <taxon>Cytophagales</taxon>
        <taxon>Hymenobacteraceae</taxon>
        <taxon>Pontibacter</taxon>
    </lineage>
</organism>
<name>A0ABW6C269_9BACT</name>
<dbReference type="GO" id="GO:0016787">
    <property type="term" value="F:hydrolase activity"/>
    <property type="evidence" value="ECO:0007669"/>
    <property type="project" value="UniProtKB-KW"/>
</dbReference>
<protein>
    <submittedName>
        <fullName evidence="6">Glycoside hydrolase family 43 protein</fullName>
    </submittedName>
</protein>
<gene>
    <name evidence="6" type="ORF">ACFS7Z_18600</name>
</gene>
<dbReference type="InterPro" id="IPR023296">
    <property type="entry name" value="Glyco_hydro_beta-prop_sf"/>
</dbReference>
<dbReference type="Pfam" id="PF04616">
    <property type="entry name" value="Glyco_hydro_43"/>
    <property type="match status" value="1"/>
</dbReference>
<evidence type="ECO:0000313" key="7">
    <source>
        <dbReference type="Proteomes" id="UP001597641"/>
    </source>
</evidence>
<dbReference type="PANTHER" id="PTHR43301">
    <property type="entry name" value="ARABINAN ENDO-1,5-ALPHA-L-ARABINOSIDASE"/>
    <property type="match status" value="1"/>
</dbReference>
<dbReference type="SUPFAM" id="SSF75005">
    <property type="entry name" value="Arabinanase/levansucrase/invertase"/>
    <property type="match status" value="1"/>
</dbReference>
<keyword evidence="4 5" id="KW-0326">Glycosidase</keyword>
<dbReference type="RefSeq" id="WP_377487777.1">
    <property type="nucleotide sequence ID" value="NZ_JBHUOX010000016.1"/>
</dbReference>
<dbReference type="PANTHER" id="PTHR43301:SF3">
    <property type="entry name" value="ARABINAN ENDO-1,5-ALPHA-L-ARABINOSIDASE A-RELATED"/>
    <property type="match status" value="1"/>
</dbReference>
<keyword evidence="7" id="KW-1185">Reference proteome</keyword>
<accession>A0ABW6C269</accession>
<evidence type="ECO:0000256" key="5">
    <source>
        <dbReference type="RuleBase" id="RU361187"/>
    </source>
</evidence>
<evidence type="ECO:0000256" key="1">
    <source>
        <dbReference type="ARBA" id="ARBA00004834"/>
    </source>
</evidence>
<evidence type="ECO:0000313" key="6">
    <source>
        <dbReference type="EMBL" id="MFD3002388.1"/>
    </source>
</evidence>
<sequence length="358" mass="39687">MKKTCIRFLFILGFGVACQPGEQAASEPEIVPSASEAPAAAKAYTNPVYAADFADPTVIRAADGYYYVYGTNTEVKGETVNIQVARSKDMVTWEHVGDALPEKPVWAGKDFWAPHVLYDAINQMYYLYYSGESRSETEGKCLAVATSKSPSGPFADKGEPLLCGESFESIDPMAYDESATGKKLLYWGSAHLPIKVQELTEDRLSFKPGTKPTEVVQAIHNNDPANYQNLVEGAWVRFRDGYYYLFYSGDNCCGDKAHYAVMVTRSKNATGPFKTLAEATGRENSLILERNEQWIARGYNSIVTDDAGQDWIIYHAIDANKLNKGRVMLMDKIIYRDGWPQIETGTPSVSAQQAPVLK</sequence>
<evidence type="ECO:0000256" key="4">
    <source>
        <dbReference type="ARBA" id="ARBA00023295"/>
    </source>
</evidence>
<dbReference type="PROSITE" id="PS51257">
    <property type="entry name" value="PROKAR_LIPOPROTEIN"/>
    <property type="match status" value="1"/>
</dbReference>
<keyword evidence="3 5" id="KW-0378">Hydrolase</keyword>
<reference evidence="7" key="1">
    <citation type="journal article" date="2019" name="Int. J. Syst. Evol. Microbiol.">
        <title>The Global Catalogue of Microorganisms (GCM) 10K type strain sequencing project: providing services to taxonomists for standard genome sequencing and annotation.</title>
        <authorList>
            <consortium name="The Broad Institute Genomics Platform"/>
            <consortium name="The Broad Institute Genome Sequencing Center for Infectious Disease"/>
            <person name="Wu L."/>
            <person name="Ma J."/>
        </authorList>
    </citation>
    <scope>NUCLEOTIDE SEQUENCE [LARGE SCALE GENOMIC DNA]</scope>
    <source>
        <strain evidence="7">KCTC 23984</strain>
    </source>
</reference>
<dbReference type="EMBL" id="JBHUOX010000016">
    <property type="protein sequence ID" value="MFD3002388.1"/>
    <property type="molecule type" value="Genomic_DNA"/>
</dbReference>
<dbReference type="Proteomes" id="UP001597641">
    <property type="component" value="Unassembled WGS sequence"/>
</dbReference>
<comment type="pathway">
    <text evidence="1">Glycan metabolism; L-arabinan degradation.</text>
</comment>
<dbReference type="CDD" id="cd08999">
    <property type="entry name" value="GH43_ABN-like"/>
    <property type="match status" value="1"/>
</dbReference>
<dbReference type="Gene3D" id="2.115.10.20">
    <property type="entry name" value="Glycosyl hydrolase domain, family 43"/>
    <property type="match status" value="1"/>
</dbReference>
<dbReference type="InterPro" id="IPR050727">
    <property type="entry name" value="GH43_arabinanases"/>
</dbReference>
<comment type="caution">
    <text evidence="6">The sequence shown here is derived from an EMBL/GenBank/DDBJ whole genome shotgun (WGS) entry which is preliminary data.</text>
</comment>
<comment type="similarity">
    <text evidence="2 5">Belongs to the glycosyl hydrolase 43 family.</text>
</comment>
<evidence type="ECO:0000256" key="3">
    <source>
        <dbReference type="ARBA" id="ARBA00022801"/>
    </source>
</evidence>
<evidence type="ECO:0000256" key="2">
    <source>
        <dbReference type="ARBA" id="ARBA00009865"/>
    </source>
</evidence>
<proteinExistence type="inferred from homology"/>